<comment type="caution">
    <text evidence="1">The sequence shown here is derived from an EMBL/GenBank/DDBJ whole genome shotgun (WGS) entry which is preliminary data.</text>
</comment>
<proteinExistence type="predicted"/>
<dbReference type="Proteomes" id="UP001234178">
    <property type="component" value="Unassembled WGS sequence"/>
</dbReference>
<keyword evidence="2" id="KW-1185">Reference proteome</keyword>
<name>A0ABQ9Z7Y7_9CRUS</name>
<dbReference type="EMBL" id="JAOYFB010000002">
    <property type="protein sequence ID" value="KAK4009006.1"/>
    <property type="molecule type" value="Genomic_DNA"/>
</dbReference>
<protein>
    <submittedName>
        <fullName evidence="1">Uncharacterized protein</fullName>
    </submittedName>
</protein>
<sequence>MDKNKCPYTTSGTNEIFFYLLDDRELTWKPDWKFRAYIFTNSSAAAAHMHICARSKLLVRIAERTTQPPCHCIVAQCSPL</sequence>
<evidence type="ECO:0000313" key="2">
    <source>
        <dbReference type="Proteomes" id="UP001234178"/>
    </source>
</evidence>
<organism evidence="1 2">
    <name type="scientific">Daphnia magna</name>
    <dbReference type="NCBI Taxonomy" id="35525"/>
    <lineage>
        <taxon>Eukaryota</taxon>
        <taxon>Metazoa</taxon>
        <taxon>Ecdysozoa</taxon>
        <taxon>Arthropoda</taxon>
        <taxon>Crustacea</taxon>
        <taxon>Branchiopoda</taxon>
        <taxon>Diplostraca</taxon>
        <taxon>Cladocera</taxon>
        <taxon>Anomopoda</taxon>
        <taxon>Daphniidae</taxon>
        <taxon>Daphnia</taxon>
    </lineage>
</organism>
<reference evidence="1 2" key="1">
    <citation type="journal article" date="2023" name="Nucleic Acids Res.">
        <title>The hologenome of Daphnia magna reveals possible DNA methylation and microbiome-mediated evolution of the host genome.</title>
        <authorList>
            <person name="Chaturvedi A."/>
            <person name="Li X."/>
            <person name="Dhandapani V."/>
            <person name="Marshall H."/>
            <person name="Kissane S."/>
            <person name="Cuenca-Cambronero M."/>
            <person name="Asole G."/>
            <person name="Calvet F."/>
            <person name="Ruiz-Romero M."/>
            <person name="Marangio P."/>
            <person name="Guigo R."/>
            <person name="Rago D."/>
            <person name="Mirbahai L."/>
            <person name="Eastwood N."/>
            <person name="Colbourne J.K."/>
            <person name="Zhou J."/>
            <person name="Mallon E."/>
            <person name="Orsini L."/>
        </authorList>
    </citation>
    <scope>NUCLEOTIDE SEQUENCE [LARGE SCALE GENOMIC DNA]</scope>
    <source>
        <strain evidence="1">LRV0_1</strain>
    </source>
</reference>
<evidence type="ECO:0000313" key="1">
    <source>
        <dbReference type="EMBL" id="KAK4009006.1"/>
    </source>
</evidence>
<gene>
    <name evidence="1" type="ORF">OUZ56_014142</name>
</gene>
<accession>A0ABQ9Z7Y7</accession>